<proteinExistence type="predicted"/>
<reference evidence="2" key="1">
    <citation type="submission" date="2020-09" db="EMBL/GenBank/DDBJ databases">
        <title>Whole genome shotgun sequence of Streptomyces cinnamonensis NBRC 15873.</title>
        <authorList>
            <person name="Komaki H."/>
            <person name="Tamura T."/>
        </authorList>
    </citation>
    <scope>NUCLEOTIDE SEQUENCE [LARGE SCALE GENOMIC DNA]</scope>
    <source>
        <strain evidence="2">NBRC 15873</strain>
    </source>
</reference>
<protein>
    <submittedName>
        <fullName evidence="1">Uncharacterized protein</fullName>
    </submittedName>
</protein>
<gene>
    <name evidence="1" type="ORF">Scinn_70110</name>
</gene>
<accession>A0ABQ3NXP1</accession>
<keyword evidence="2" id="KW-1185">Reference proteome</keyword>
<evidence type="ECO:0000313" key="1">
    <source>
        <dbReference type="EMBL" id="GHI17548.1"/>
    </source>
</evidence>
<dbReference type="EMBL" id="BNDV01000017">
    <property type="protein sequence ID" value="GHI17548.1"/>
    <property type="molecule type" value="Genomic_DNA"/>
</dbReference>
<evidence type="ECO:0000313" key="2">
    <source>
        <dbReference type="Proteomes" id="UP000660554"/>
    </source>
</evidence>
<comment type="caution">
    <text evidence="1">The sequence shown here is derived from an EMBL/GenBank/DDBJ whole genome shotgun (WGS) entry which is preliminary data.</text>
</comment>
<organism evidence="1 2">
    <name type="scientific">Streptomyces virginiae</name>
    <name type="common">Streptomyces cinnamonensis</name>
    <dbReference type="NCBI Taxonomy" id="1961"/>
    <lineage>
        <taxon>Bacteria</taxon>
        <taxon>Bacillati</taxon>
        <taxon>Actinomycetota</taxon>
        <taxon>Actinomycetes</taxon>
        <taxon>Kitasatosporales</taxon>
        <taxon>Streptomycetaceae</taxon>
        <taxon>Streptomyces</taxon>
    </lineage>
</organism>
<dbReference type="Proteomes" id="UP000660554">
    <property type="component" value="Unassembled WGS sequence"/>
</dbReference>
<sequence length="116" mass="12943">MKQEVYARYLAAHAETRTQLRVLSVAPGLTDEERGHQAFTAYALCYAPRYELAVLAPQTVLTLAKDFDRCARDLRDLIIDGTSITSQGRECMRKYLDALALVHTAMRADLGADPAR</sequence>
<name>A0ABQ3NXP1_STRVG</name>